<dbReference type="EMBL" id="FNFY01000020">
    <property type="protein sequence ID" value="SDL07679.1"/>
    <property type="molecule type" value="Genomic_DNA"/>
</dbReference>
<dbReference type="InterPro" id="IPR053170">
    <property type="entry name" value="Transcription_regulator"/>
</dbReference>
<keyword evidence="1" id="KW-0812">Transmembrane</keyword>
<organism evidence="2 3">
    <name type="scientific">Lacicoccus qingdaonensis</name>
    <dbReference type="NCBI Taxonomy" id="576118"/>
    <lineage>
        <taxon>Bacteria</taxon>
        <taxon>Bacillati</taxon>
        <taxon>Bacillota</taxon>
        <taxon>Bacilli</taxon>
        <taxon>Bacillales</taxon>
        <taxon>Salinicoccaceae</taxon>
        <taxon>Lacicoccus</taxon>
    </lineage>
</organism>
<keyword evidence="3" id="KW-1185">Reference proteome</keyword>
<accession>A0A1G9H484</accession>
<name>A0A1G9H484_9BACL</name>
<evidence type="ECO:0000256" key="1">
    <source>
        <dbReference type="SAM" id="Phobius"/>
    </source>
</evidence>
<dbReference type="AlphaFoldDB" id="A0A1G9H484"/>
<feature type="transmembrane region" description="Helical" evidence="1">
    <location>
        <begin position="68"/>
        <end position="87"/>
    </location>
</feature>
<dbReference type="InterPro" id="IPR007404">
    <property type="entry name" value="YdjM-like"/>
</dbReference>
<feature type="transmembrane region" description="Helical" evidence="1">
    <location>
        <begin position="124"/>
        <end position="150"/>
    </location>
</feature>
<sequence>MDTLTHTLMGGTLVGLATIDPNIDAISAGFIATAVGASLVPDVDTIMKMKNNAVYITHHRGITHSLPFTFLIWPVLLTLIAHLAFGLPFLNTYLWVQLAVFLHVFVDIFNSYGTQALRPLDNTWIQLGTINTVDIPILIVHGLYFVLWFIGFSPVTLFVVMYAFLILYYITRYFMQRFLIRKVHRQLPNEKIKRTFVMPTLHFNQWRIIAVTETAYYVGRSFKGNIIFYDRFNREDYLPNEIFMAIKHDKNFQAFTFFSSIYRYELTSLDTDTFELRYIDLRYLKEGHYPFVCIMHLDKETYEVEHSYTGWVFSEDKLQRKLLDS</sequence>
<protein>
    <submittedName>
        <fullName evidence="2">Inner membrane protein</fullName>
    </submittedName>
</protein>
<dbReference type="Proteomes" id="UP000199008">
    <property type="component" value="Unassembled WGS sequence"/>
</dbReference>
<dbReference type="RefSeq" id="WP_092987277.1">
    <property type="nucleotide sequence ID" value="NZ_FNFY01000020.1"/>
</dbReference>
<reference evidence="3" key="1">
    <citation type="submission" date="2016-10" db="EMBL/GenBank/DDBJ databases">
        <authorList>
            <person name="Varghese N."/>
            <person name="Submissions S."/>
        </authorList>
    </citation>
    <scope>NUCLEOTIDE SEQUENCE [LARGE SCALE GENOMIC DNA]</scope>
    <source>
        <strain evidence="3">CGMCC 1.8895</strain>
    </source>
</reference>
<feature type="transmembrane region" description="Helical" evidence="1">
    <location>
        <begin position="156"/>
        <end position="175"/>
    </location>
</feature>
<dbReference type="OrthoDB" id="110250at2"/>
<feature type="transmembrane region" description="Helical" evidence="1">
    <location>
        <begin position="93"/>
        <end position="112"/>
    </location>
</feature>
<proteinExistence type="predicted"/>
<evidence type="ECO:0000313" key="3">
    <source>
        <dbReference type="Proteomes" id="UP000199008"/>
    </source>
</evidence>
<dbReference type="PANTHER" id="PTHR40031">
    <property type="entry name" value="HYPOTHETICAL MEMBRANE SPANNING PROTEIN"/>
    <property type="match status" value="1"/>
</dbReference>
<dbReference type="PANTHER" id="PTHR40031:SF1">
    <property type="entry name" value="MEMBRANE-BOUND METAL-DEPENDENT HYDROLASE"/>
    <property type="match status" value="1"/>
</dbReference>
<keyword evidence="1" id="KW-1133">Transmembrane helix</keyword>
<evidence type="ECO:0000313" key="2">
    <source>
        <dbReference type="EMBL" id="SDL07679.1"/>
    </source>
</evidence>
<dbReference type="Pfam" id="PF04307">
    <property type="entry name" value="YdjM"/>
    <property type="match status" value="1"/>
</dbReference>
<gene>
    <name evidence="2" type="ORF">SAMN05216216_12036</name>
</gene>
<dbReference type="STRING" id="576118.SAMN05216216_12036"/>
<keyword evidence="1" id="KW-0472">Membrane</keyword>